<organism evidence="2 3">
    <name type="scientific">Spirosoma pollinicola</name>
    <dbReference type="NCBI Taxonomy" id="2057025"/>
    <lineage>
        <taxon>Bacteria</taxon>
        <taxon>Pseudomonadati</taxon>
        <taxon>Bacteroidota</taxon>
        <taxon>Cytophagia</taxon>
        <taxon>Cytophagales</taxon>
        <taxon>Cytophagaceae</taxon>
        <taxon>Spirosoma</taxon>
    </lineage>
</organism>
<evidence type="ECO:0000313" key="3">
    <source>
        <dbReference type="Proteomes" id="UP000232883"/>
    </source>
</evidence>
<feature type="domain" description="Methyltransferase" evidence="1">
    <location>
        <begin position="20"/>
        <end position="143"/>
    </location>
</feature>
<dbReference type="CDD" id="cd02440">
    <property type="entry name" value="AdoMet_MTases"/>
    <property type="match status" value="1"/>
</dbReference>
<name>A0A2K8Z8D6_9BACT</name>
<gene>
    <name evidence="2" type="ORF">CWM47_32150</name>
</gene>
<dbReference type="EMBL" id="CP025096">
    <property type="protein sequence ID" value="AUD06089.1"/>
    <property type="molecule type" value="Genomic_DNA"/>
</dbReference>
<accession>A0A2K8Z8D6</accession>
<dbReference type="OrthoDB" id="9789123at2"/>
<reference evidence="2 3" key="1">
    <citation type="submission" date="2017-11" db="EMBL/GenBank/DDBJ databases">
        <title>Taxonomic description and genome sequences of Spirosoma HA7 sp. nov., isolated from pollen microhabitat of Corylus avellana.</title>
        <authorList>
            <person name="Ambika Manirajan B."/>
            <person name="Suarez C."/>
            <person name="Ratering S."/>
            <person name="Geissler-Plaum R."/>
            <person name="Cardinale M."/>
            <person name="Sylvia S."/>
        </authorList>
    </citation>
    <scope>NUCLEOTIDE SEQUENCE [LARGE SCALE GENOMIC DNA]</scope>
    <source>
        <strain evidence="2 3">HA7</strain>
    </source>
</reference>
<dbReference type="InterPro" id="IPR025714">
    <property type="entry name" value="Methyltranfer_dom"/>
</dbReference>
<dbReference type="Pfam" id="PF13847">
    <property type="entry name" value="Methyltransf_31"/>
    <property type="match status" value="1"/>
</dbReference>
<keyword evidence="2" id="KW-0808">Transferase</keyword>
<dbReference type="InterPro" id="IPR029063">
    <property type="entry name" value="SAM-dependent_MTases_sf"/>
</dbReference>
<protein>
    <submittedName>
        <fullName evidence="2">Methyltransferase</fullName>
    </submittedName>
</protein>
<dbReference type="SUPFAM" id="SSF53335">
    <property type="entry name" value="S-adenosyl-L-methionine-dependent methyltransferases"/>
    <property type="match status" value="1"/>
</dbReference>
<dbReference type="GO" id="GO:0008168">
    <property type="term" value="F:methyltransferase activity"/>
    <property type="evidence" value="ECO:0007669"/>
    <property type="project" value="UniProtKB-KW"/>
</dbReference>
<evidence type="ECO:0000259" key="1">
    <source>
        <dbReference type="Pfam" id="PF13847"/>
    </source>
</evidence>
<dbReference type="AlphaFoldDB" id="A0A2K8Z8D6"/>
<sequence>MEINPNSFTERLLIDAGIVPGMRILDVGCGNGEVTLLVAKIVGETGNVVGIDQHESALTSARERAHKMALTNVTFQVGDLTNDPLDLQFVDAIVGRRVLMYLPDPDATIRRLMPNLRPGGIMVFQESDSTMIPGRVESWPLHEQVNQWIWQTVEREGANIHMGFHLPNVLTQAGLAVEHIRAEAIIQGQNTAYPLATIVRSVLPRMVEHAVVSEAEVNIGTLEQRLLTERENTKSVYISDIAFGVWGRKPH</sequence>
<evidence type="ECO:0000313" key="2">
    <source>
        <dbReference type="EMBL" id="AUD06089.1"/>
    </source>
</evidence>
<proteinExistence type="predicted"/>
<dbReference type="PANTHER" id="PTHR43861">
    <property type="entry name" value="TRANS-ACONITATE 2-METHYLTRANSFERASE-RELATED"/>
    <property type="match status" value="1"/>
</dbReference>
<keyword evidence="3" id="KW-1185">Reference proteome</keyword>
<dbReference type="Gene3D" id="3.40.50.150">
    <property type="entry name" value="Vaccinia Virus protein VP39"/>
    <property type="match status" value="1"/>
</dbReference>
<keyword evidence="2" id="KW-0489">Methyltransferase</keyword>
<dbReference type="Proteomes" id="UP000232883">
    <property type="component" value="Chromosome"/>
</dbReference>
<dbReference type="GO" id="GO:0032259">
    <property type="term" value="P:methylation"/>
    <property type="evidence" value="ECO:0007669"/>
    <property type="project" value="UniProtKB-KW"/>
</dbReference>
<dbReference type="KEGG" id="spir:CWM47_32150"/>